<dbReference type="Pfam" id="PF06808">
    <property type="entry name" value="DctM"/>
    <property type="match status" value="1"/>
</dbReference>
<keyword evidence="6 7" id="KW-0472">Membrane</keyword>
<feature type="transmembrane region" description="Helical" evidence="7">
    <location>
        <begin position="352"/>
        <end position="370"/>
    </location>
</feature>
<evidence type="ECO:0000256" key="2">
    <source>
        <dbReference type="ARBA" id="ARBA00022475"/>
    </source>
</evidence>
<evidence type="ECO:0000259" key="8">
    <source>
        <dbReference type="Pfam" id="PF06808"/>
    </source>
</evidence>
<dbReference type="Proteomes" id="UP000053467">
    <property type="component" value="Unassembled WGS sequence"/>
</dbReference>
<feature type="transmembrane region" description="Helical" evidence="7">
    <location>
        <begin position="313"/>
        <end position="340"/>
    </location>
</feature>
<dbReference type="NCBIfam" id="TIGR00786">
    <property type="entry name" value="dctM"/>
    <property type="match status" value="1"/>
</dbReference>
<feature type="transmembrane region" description="Helical" evidence="7">
    <location>
        <begin position="7"/>
        <end position="34"/>
    </location>
</feature>
<evidence type="ECO:0000256" key="7">
    <source>
        <dbReference type="SAM" id="Phobius"/>
    </source>
</evidence>
<comment type="caution">
    <text evidence="9">The sequence shown here is derived from an EMBL/GenBank/DDBJ whole genome shotgun (WGS) entry which is preliminary data.</text>
</comment>
<dbReference type="InterPro" id="IPR010656">
    <property type="entry name" value="DctM"/>
</dbReference>
<evidence type="ECO:0000256" key="5">
    <source>
        <dbReference type="ARBA" id="ARBA00022989"/>
    </source>
</evidence>
<comment type="subcellular location">
    <subcellularLocation>
        <location evidence="1">Cell inner membrane</location>
        <topology evidence="1">Multi-pass membrane protein</topology>
    </subcellularLocation>
</comment>
<dbReference type="GO" id="GO:0022857">
    <property type="term" value="F:transmembrane transporter activity"/>
    <property type="evidence" value="ECO:0007669"/>
    <property type="project" value="TreeGrafter"/>
</dbReference>
<gene>
    <name evidence="9" type="ORF">XE03_1548</name>
</gene>
<evidence type="ECO:0000256" key="4">
    <source>
        <dbReference type="ARBA" id="ARBA00022692"/>
    </source>
</evidence>
<dbReference type="PIRSF" id="PIRSF006066">
    <property type="entry name" value="HI0050"/>
    <property type="match status" value="1"/>
</dbReference>
<dbReference type="PATRIC" id="fig|1635277.3.peg.910"/>
<feature type="transmembrane region" description="Helical" evidence="7">
    <location>
        <begin position="276"/>
        <end position="293"/>
    </location>
</feature>
<evidence type="ECO:0000313" key="10">
    <source>
        <dbReference type="Proteomes" id="UP000053467"/>
    </source>
</evidence>
<keyword evidence="2" id="KW-1003">Cell membrane</keyword>
<reference evidence="10" key="1">
    <citation type="journal article" date="2015" name="MBio">
        <title>Genome-Resolved Metagenomic Analysis Reveals Roles for Candidate Phyla and Other Microbial Community Members in Biogeochemical Transformations in Oil Reservoirs.</title>
        <authorList>
            <person name="Hu P."/>
            <person name="Tom L."/>
            <person name="Singh A."/>
            <person name="Thomas B.C."/>
            <person name="Baker B.J."/>
            <person name="Piceno Y.M."/>
            <person name="Andersen G.L."/>
            <person name="Banfield J.F."/>
        </authorList>
    </citation>
    <scope>NUCLEOTIDE SEQUENCE [LARGE SCALE GENOMIC DNA]</scope>
</reference>
<keyword evidence="3" id="KW-0997">Cell inner membrane</keyword>
<feature type="transmembrane region" description="Helical" evidence="7">
    <location>
        <begin position="400"/>
        <end position="420"/>
    </location>
</feature>
<dbReference type="GO" id="GO:0005886">
    <property type="term" value="C:plasma membrane"/>
    <property type="evidence" value="ECO:0007669"/>
    <property type="project" value="UniProtKB-SubCell"/>
</dbReference>
<feature type="transmembrane region" description="Helical" evidence="7">
    <location>
        <begin position="170"/>
        <end position="192"/>
    </location>
</feature>
<dbReference type="PANTHER" id="PTHR33362">
    <property type="entry name" value="SIALIC ACID TRAP TRANSPORTER PERMEASE PROTEIN SIAT-RELATED"/>
    <property type="match status" value="1"/>
</dbReference>
<dbReference type="PANTHER" id="PTHR33362:SF3">
    <property type="entry name" value="SIALIC ACID TRAP TRANSPORTER PERMEASE PROTEIN SIAT"/>
    <property type="match status" value="1"/>
</dbReference>
<accession>A0A101I178</accession>
<sequence length="425" mass="45596">MSLVIVFGIMLIGFLIGIPVAFTMGMAAFSYFVFNPILPNTMVPLRMVVGVESYELMAVPLYMLAAHIMNSMGLTMRIFKFTKALVGHVSGGTAQVNILSSLIFSGMSGSALSDVSGIGSVLIKAMKDEGYDAEFSAAVTGASATIGPIFPPSIPMVLIGSVAGISIGKLFIGGVIPGILMAIYMSIVSYILSKKRNYPRSEKAKWAELWSSFKEAFPALTTPVVILYGILGGIFTPTEAGVVAVFYAFIISTFVYKESNISVLFNMLVKTGIETARIMCIVGSAYALAWVLSRERIALILVDIVTKISTNPIVILLLLIVAYLIIGCFINASAAIIIFVPMLMPLVNSVGINLIQFGVITALTLMVGLLTPPVGLSMYIVCDIAGISISQFVRAMGWFWLALIIATLTMVFFPAVVTWLPNLLM</sequence>
<name>A0A101I178_UNCT6</name>
<keyword evidence="4 7" id="KW-0812">Transmembrane</keyword>
<dbReference type="InterPro" id="IPR004681">
    <property type="entry name" value="TRAP_DctM"/>
</dbReference>
<dbReference type="AlphaFoldDB" id="A0A101I178"/>
<evidence type="ECO:0000256" key="3">
    <source>
        <dbReference type="ARBA" id="ARBA00022519"/>
    </source>
</evidence>
<organism evidence="9 10">
    <name type="scientific">candidate division TA06 bacterium 34_109</name>
    <dbReference type="NCBI Taxonomy" id="1635277"/>
    <lineage>
        <taxon>Bacteria</taxon>
        <taxon>Bacteria division TA06</taxon>
    </lineage>
</organism>
<evidence type="ECO:0000313" key="9">
    <source>
        <dbReference type="EMBL" id="KUK86353.1"/>
    </source>
</evidence>
<evidence type="ECO:0000256" key="1">
    <source>
        <dbReference type="ARBA" id="ARBA00004429"/>
    </source>
</evidence>
<keyword evidence="5 7" id="KW-1133">Transmembrane helix</keyword>
<feature type="transmembrane region" description="Helical" evidence="7">
    <location>
        <begin position="240"/>
        <end position="256"/>
    </location>
</feature>
<evidence type="ECO:0000256" key="6">
    <source>
        <dbReference type="ARBA" id="ARBA00023136"/>
    </source>
</evidence>
<proteinExistence type="predicted"/>
<protein>
    <submittedName>
        <fullName evidence="9">TRAP-type transport system permease large protein</fullName>
    </submittedName>
</protein>
<feature type="domain" description="TRAP C4-dicarboxylate transport system permease DctM subunit" evidence="8">
    <location>
        <begin position="7"/>
        <end position="415"/>
    </location>
</feature>
<feature type="transmembrane region" description="Helical" evidence="7">
    <location>
        <begin position="85"/>
        <end position="104"/>
    </location>
</feature>
<dbReference type="EMBL" id="LGGX01000021">
    <property type="protein sequence ID" value="KUK86353.1"/>
    <property type="molecule type" value="Genomic_DNA"/>
</dbReference>